<dbReference type="RefSeq" id="WP_277579380.1">
    <property type="nucleotide sequence ID" value="NZ_JANRMI010000005.1"/>
</dbReference>
<name>A0ABT6DLZ9_9BACT</name>
<comment type="caution">
    <text evidence="2">The sequence shown here is derived from an EMBL/GenBank/DDBJ whole genome shotgun (WGS) entry which is preliminary data.</text>
</comment>
<evidence type="ECO:0000313" key="2">
    <source>
        <dbReference type="EMBL" id="MDG0817904.1"/>
    </source>
</evidence>
<evidence type="ECO:0000313" key="3">
    <source>
        <dbReference type="Proteomes" id="UP001152321"/>
    </source>
</evidence>
<protein>
    <submittedName>
        <fullName evidence="2">Uncharacterized protein</fullName>
    </submittedName>
</protein>
<sequence>MIRSLMFLVLVMGMSSFAFAVDKKYFEIKKITVTEVSDQYPLHSMADQPAIGEDCSTLARPIVISRTGDPKLVGLNPLDQLQVWVDQIINIGKKIWAIVESGKPVVSTKMDTASALPRGIQCWTDMAGWSAPKSKAFRIQYENAYGSDVVDFTYRIMFTANGNVDGVGKYITNATFIPANIRVGWGFRFDATAQIAAVFNQGTKQDPLAGMQMNMQWRVDSPMFHEETTESFFVTGDNKLVKMK</sequence>
<dbReference type="Proteomes" id="UP001152321">
    <property type="component" value="Unassembled WGS sequence"/>
</dbReference>
<organism evidence="2 3">
    <name type="scientific">Bdellovibrio svalbardensis</name>
    <dbReference type="NCBI Taxonomy" id="2972972"/>
    <lineage>
        <taxon>Bacteria</taxon>
        <taxon>Pseudomonadati</taxon>
        <taxon>Bdellovibrionota</taxon>
        <taxon>Bdellovibrionia</taxon>
        <taxon>Bdellovibrionales</taxon>
        <taxon>Pseudobdellovibrionaceae</taxon>
        <taxon>Bdellovibrio</taxon>
    </lineage>
</organism>
<keyword evidence="3" id="KW-1185">Reference proteome</keyword>
<accession>A0ABT6DLZ9</accession>
<evidence type="ECO:0000256" key="1">
    <source>
        <dbReference type="SAM" id="SignalP"/>
    </source>
</evidence>
<proteinExistence type="predicted"/>
<gene>
    <name evidence="2" type="ORF">NWE73_16095</name>
</gene>
<reference evidence="2" key="1">
    <citation type="submission" date="2022-08" db="EMBL/GenBank/DDBJ databases">
        <title>Novel Bdellovibrio Species Isolated from Svalbard: Designation Bdellovibrio svalbardensis.</title>
        <authorList>
            <person name="Mitchell R.J."/>
            <person name="Choi S.Y."/>
        </authorList>
    </citation>
    <scope>NUCLEOTIDE SEQUENCE</scope>
    <source>
        <strain evidence="2">PAP01</strain>
    </source>
</reference>
<dbReference type="EMBL" id="JANRMI010000005">
    <property type="protein sequence ID" value="MDG0817904.1"/>
    <property type="molecule type" value="Genomic_DNA"/>
</dbReference>
<feature type="signal peptide" evidence="1">
    <location>
        <begin position="1"/>
        <end position="20"/>
    </location>
</feature>
<feature type="chain" id="PRO_5045526139" evidence="1">
    <location>
        <begin position="21"/>
        <end position="244"/>
    </location>
</feature>
<keyword evidence="1" id="KW-0732">Signal</keyword>